<proteinExistence type="predicted"/>
<name>A0AAV5SB73_9BILA</name>
<sequence>LLSVANSETLQGVRSIPELKNLNLHCEACEKTFNHGLIVKHFLSKARHDGVFDENSVVSRAAFEYWMDKLKTAASAIKVGY</sequence>
<evidence type="ECO:0000313" key="1">
    <source>
        <dbReference type="EMBL" id="GMS77833.1"/>
    </source>
</evidence>
<keyword evidence="2" id="KW-1185">Reference proteome</keyword>
<evidence type="ECO:0000313" key="2">
    <source>
        <dbReference type="Proteomes" id="UP001432027"/>
    </source>
</evidence>
<accession>A0AAV5SB73</accession>
<reference evidence="1" key="1">
    <citation type="submission" date="2023-10" db="EMBL/GenBank/DDBJ databases">
        <title>Genome assembly of Pristionchus species.</title>
        <authorList>
            <person name="Yoshida K."/>
            <person name="Sommer R.J."/>
        </authorList>
    </citation>
    <scope>NUCLEOTIDE SEQUENCE</scope>
    <source>
        <strain evidence="1">RS0144</strain>
    </source>
</reference>
<gene>
    <name evidence="1" type="ORF">PENTCL1PPCAC_8</name>
</gene>
<comment type="caution">
    <text evidence="1">The sequence shown here is derived from an EMBL/GenBank/DDBJ whole genome shotgun (WGS) entry which is preliminary data.</text>
</comment>
<evidence type="ECO:0008006" key="3">
    <source>
        <dbReference type="Google" id="ProtNLM"/>
    </source>
</evidence>
<dbReference type="EMBL" id="BTSX01000001">
    <property type="protein sequence ID" value="GMS77833.1"/>
    <property type="molecule type" value="Genomic_DNA"/>
</dbReference>
<protein>
    <recommendedName>
        <fullName evidence="3">C2H2-type domain-containing protein</fullName>
    </recommendedName>
</protein>
<dbReference type="AlphaFoldDB" id="A0AAV5SB73"/>
<organism evidence="1 2">
    <name type="scientific">Pristionchus entomophagus</name>
    <dbReference type="NCBI Taxonomy" id="358040"/>
    <lineage>
        <taxon>Eukaryota</taxon>
        <taxon>Metazoa</taxon>
        <taxon>Ecdysozoa</taxon>
        <taxon>Nematoda</taxon>
        <taxon>Chromadorea</taxon>
        <taxon>Rhabditida</taxon>
        <taxon>Rhabditina</taxon>
        <taxon>Diplogasteromorpha</taxon>
        <taxon>Diplogasteroidea</taxon>
        <taxon>Neodiplogasteridae</taxon>
        <taxon>Pristionchus</taxon>
    </lineage>
</organism>
<dbReference type="Proteomes" id="UP001432027">
    <property type="component" value="Unassembled WGS sequence"/>
</dbReference>
<feature type="non-terminal residue" evidence="1">
    <location>
        <position position="1"/>
    </location>
</feature>